<dbReference type="EMBL" id="UINC01214189">
    <property type="protein sequence ID" value="SVE39305.1"/>
    <property type="molecule type" value="Genomic_DNA"/>
</dbReference>
<dbReference type="AlphaFoldDB" id="A0A383D4W6"/>
<gene>
    <name evidence="1" type="ORF">METZ01_LOCUS492159</name>
</gene>
<accession>A0A383D4W6</accession>
<protein>
    <submittedName>
        <fullName evidence="1">Uncharacterized protein</fullName>
    </submittedName>
</protein>
<evidence type="ECO:0000313" key="1">
    <source>
        <dbReference type="EMBL" id="SVE39305.1"/>
    </source>
</evidence>
<name>A0A383D4W6_9ZZZZ</name>
<reference evidence="1" key="1">
    <citation type="submission" date="2018-05" db="EMBL/GenBank/DDBJ databases">
        <authorList>
            <person name="Lanie J.A."/>
            <person name="Ng W.-L."/>
            <person name="Kazmierczak K.M."/>
            <person name="Andrzejewski T.M."/>
            <person name="Davidsen T.M."/>
            <person name="Wayne K.J."/>
            <person name="Tettelin H."/>
            <person name="Glass J.I."/>
            <person name="Rusch D."/>
            <person name="Podicherti R."/>
            <person name="Tsui H.-C.T."/>
            <person name="Winkler M.E."/>
        </authorList>
    </citation>
    <scope>NUCLEOTIDE SEQUENCE</scope>
</reference>
<organism evidence="1">
    <name type="scientific">marine metagenome</name>
    <dbReference type="NCBI Taxonomy" id="408172"/>
    <lineage>
        <taxon>unclassified sequences</taxon>
        <taxon>metagenomes</taxon>
        <taxon>ecological metagenomes</taxon>
    </lineage>
</organism>
<feature type="non-terminal residue" evidence="1">
    <location>
        <position position="131"/>
    </location>
</feature>
<sequence>MIKQKFDYESLKKESVDGKRLYACPDGNNVASVTTILSKTKDQTALNEWRKRVGEQKANEITTEAASVGTRMHKFLEDYIDTGSWPDAGSNPFSQQANDMAKVIREEALSFVSEIWGSEVSLYHPKIYAGT</sequence>
<proteinExistence type="predicted"/>